<comment type="caution">
    <text evidence="2">The sequence shown here is derived from an EMBL/GenBank/DDBJ whole genome shotgun (WGS) entry which is preliminary data.</text>
</comment>
<reference evidence="2" key="1">
    <citation type="submission" date="2020-06" db="EMBL/GenBank/DDBJ databases">
        <title>WGS assembly of Ceratodon purpureus strain R40.</title>
        <authorList>
            <person name="Carey S.B."/>
            <person name="Jenkins J."/>
            <person name="Shu S."/>
            <person name="Lovell J.T."/>
            <person name="Sreedasyam A."/>
            <person name="Maumus F."/>
            <person name="Tiley G.P."/>
            <person name="Fernandez-Pozo N."/>
            <person name="Barry K."/>
            <person name="Chen C."/>
            <person name="Wang M."/>
            <person name="Lipzen A."/>
            <person name="Daum C."/>
            <person name="Saski C.A."/>
            <person name="Payton A.C."/>
            <person name="Mcbreen J.C."/>
            <person name="Conrad R.E."/>
            <person name="Kollar L.M."/>
            <person name="Olsson S."/>
            <person name="Huttunen S."/>
            <person name="Landis J.B."/>
            <person name="Wickett N.J."/>
            <person name="Johnson M.G."/>
            <person name="Rensing S.A."/>
            <person name="Grimwood J."/>
            <person name="Schmutz J."/>
            <person name="Mcdaniel S.F."/>
        </authorList>
    </citation>
    <scope>NUCLEOTIDE SEQUENCE</scope>
    <source>
        <strain evidence="2">R40</strain>
    </source>
</reference>
<evidence type="ECO:0000313" key="2">
    <source>
        <dbReference type="EMBL" id="KAG0590031.1"/>
    </source>
</evidence>
<organism evidence="2 3">
    <name type="scientific">Ceratodon purpureus</name>
    <name type="common">Fire moss</name>
    <name type="synonym">Dicranum purpureum</name>
    <dbReference type="NCBI Taxonomy" id="3225"/>
    <lineage>
        <taxon>Eukaryota</taxon>
        <taxon>Viridiplantae</taxon>
        <taxon>Streptophyta</taxon>
        <taxon>Embryophyta</taxon>
        <taxon>Bryophyta</taxon>
        <taxon>Bryophytina</taxon>
        <taxon>Bryopsida</taxon>
        <taxon>Dicranidae</taxon>
        <taxon>Pseudoditrichales</taxon>
        <taxon>Ditrichaceae</taxon>
        <taxon>Ceratodon</taxon>
    </lineage>
</organism>
<dbReference type="AlphaFoldDB" id="A0A8T0J5C8"/>
<gene>
    <name evidence="2" type="ORF">KC19_1G065600</name>
</gene>
<feature type="compositionally biased region" description="Basic and acidic residues" evidence="1">
    <location>
        <begin position="74"/>
        <end position="83"/>
    </location>
</feature>
<evidence type="ECO:0000256" key="1">
    <source>
        <dbReference type="SAM" id="MobiDB-lite"/>
    </source>
</evidence>
<name>A0A8T0J5C8_CERPU</name>
<accession>A0A8T0J5C8</accession>
<feature type="compositionally biased region" description="Gly residues" evidence="1">
    <location>
        <begin position="35"/>
        <end position="50"/>
    </location>
</feature>
<feature type="compositionally biased region" description="Pro residues" evidence="1">
    <location>
        <begin position="1"/>
        <end position="17"/>
    </location>
</feature>
<evidence type="ECO:0000313" key="3">
    <source>
        <dbReference type="Proteomes" id="UP000822688"/>
    </source>
</evidence>
<sequence length="106" mass="10369">MTTPPVLPHGRSPPPPGRSRHSFAPRLPVMAALDRGGGGANFGGRGGEQPGSGTSRTIRSIGEAPGLRQTGPGRQDDAADCRRAGGRRGGGAGAGAAAVAGAAEAH</sequence>
<keyword evidence="3" id="KW-1185">Reference proteome</keyword>
<protein>
    <submittedName>
        <fullName evidence="2">Uncharacterized protein</fullName>
    </submittedName>
</protein>
<dbReference type="EMBL" id="CM026421">
    <property type="protein sequence ID" value="KAG0590031.1"/>
    <property type="molecule type" value="Genomic_DNA"/>
</dbReference>
<feature type="compositionally biased region" description="Low complexity" evidence="1">
    <location>
        <begin position="95"/>
        <end position="106"/>
    </location>
</feature>
<feature type="region of interest" description="Disordered" evidence="1">
    <location>
        <begin position="1"/>
        <end position="106"/>
    </location>
</feature>
<proteinExistence type="predicted"/>
<dbReference type="Proteomes" id="UP000822688">
    <property type="component" value="Chromosome 1"/>
</dbReference>